<dbReference type="GO" id="GO:0043626">
    <property type="term" value="C:PCNA complex"/>
    <property type="evidence" value="ECO:0007669"/>
    <property type="project" value="TreeGrafter"/>
</dbReference>
<accession>A0A0B1T6E3</accession>
<comment type="similarity">
    <text evidence="1 4">Belongs to the PCNA family.</text>
</comment>
<dbReference type="PROSITE" id="PS01251">
    <property type="entry name" value="PCNA_1"/>
    <property type="match status" value="1"/>
</dbReference>
<proteinExistence type="inferred from homology"/>
<protein>
    <recommendedName>
        <fullName evidence="3">DNA sliding clamp PCNA</fullName>
    </recommendedName>
</protein>
<comment type="subcellular location">
    <subcellularLocation>
        <location evidence="3">Nucleus</location>
    </subcellularLocation>
</comment>
<dbReference type="EMBL" id="KN551880">
    <property type="protein sequence ID" value="KHJ91681.1"/>
    <property type="molecule type" value="Genomic_DNA"/>
</dbReference>
<sequence length="174" mass="19343">MFEAKLANAALLKKIIESIKDLVTDAPFDCSESAMCLQAMDSSHVALVSLKLEVGLFDTYRCDRTINLGMSLANMSKALKCANNDDTCMIKYEEGDSDSITFTFADTKRDKTQDVTVKMMDIDSEHLGIPEQDYAVVCEMPSSEFQKTCKDISMFSDSLNITATKVTFLNGWLL</sequence>
<dbReference type="GO" id="GO:0006272">
    <property type="term" value="P:leading strand elongation"/>
    <property type="evidence" value="ECO:0007669"/>
    <property type="project" value="TreeGrafter"/>
</dbReference>
<dbReference type="Pfam" id="PF00705">
    <property type="entry name" value="PCNA_N"/>
    <property type="match status" value="1"/>
</dbReference>
<feature type="domain" description="Proliferating cell nuclear antigen PCNA N-terminal" evidence="5">
    <location>
        <begin position="1"/>
        <end position="125"/>
    </location>
</feature>
<keyword evidence="4" id="KW-0235">DNA replication</keyword>
<dbReference type="InterPro" id="IPR022659">
    <property type="entry name" value="Pr_cel_nuc_antig_CS"/>
</dbReference>
<evidence type="ECO:0000256" key="3">
    <source>
        <dbReference type="RuleBase" id="RU000641"/>
    </source>
</evidence>
<evidence type="ECO:0000256" key="2">
    <source>
        <dbReference type="ARBA" id="ARBA00023125"/>
    </source>
</evidence>
<dbReference type="PANTHER" id="PTHR11352">
    <property type="entry name" value="PROLIFERATING CELL NUCLEAR ANTIGEN"/>
    <property type="match status" value="1"/>
</dbReference>
<dbReference type="InterPro" id="IPR000730">
    <property type="entry name" value="Pr_cel_nuc_antig"/>
</dbReference>
<dbReference type="GO" id="GO:0030337">
    <property type="term" value="F:DNA polymerase processivity factor activity"/>
    <property type="evidence" value="ECO:0007669"/>
    <property type="project" value="InterPro"/>
</dbReference>
<dbReference type="CDD" id="cd00577">
    <property type="entry name" value="PCNA"/>
    <property type="match status" value="1"/>
</dbReference>
<evidence type="ECO:0000259" key="5">
    <source>
        <dbReference type="Pfam" id="PF00705"/>
    </source>
</evidence>
<evidence type="ECO:0000256" key="4">
    <source>
        <dbReference type="RuleBase" id="RU003671"/>
    </source>
</evidence>
<dbReference type="AlphaFoldDB" id="A0A0B1T6E3"/>
<dbReference type="PRINTS" id="PR00339">
    <property type="entry name" value="PCNACYCLIN"/>
</dbReference>
<dbReference type="GO" id="GO:0019985">
    <property type="term" value="P:translesion synthesis"/>
    <property type="evidence" value="ECO:0007669"/>
    <property type="project" value="TreeGrafter"/>
</dbReference>
<keyword evidence="8" id="KW-1185">Reference proteome</keyword>
<reference evidence="7 8" key="1">
    <citation type="submission" date="2014-03" db="EMBL/GenBank/DDBJ databases">
        <title>Draft genome of the hookworm Oesophagostomum dentatum.</title>
        <authorList>
            <person name="Mitreva M."/>
        </authorList>
    </citation>
    <scope>NUCLEOTIDE SEQUENCE [LARGE SCALE GENOMIC DNA]</scope>
    <source>
        <strain evidence="7 8">OD-Hann</strain>
    </source>
</reference>
<keyword evidence="2 4" id="KW-0238">DNA-binding</keyword>
<comment type="function">
    <text evidence="3">This protein is an auxiliary protein of DNA polymerase delta and is involved in the control of eukaryotic DNA replication by increasing the polymerase's processivity during elongation of the leading strand.</text>
</comment>
<organism evidence="7 8">
    <name type="scientific">Oesophagostomum dentatum</name>
    <name type="common">Nodular worm</name>
    <dbReference type="NCBI Taxonomy" id="61180"/>
    <lineage>
        <taxon>Eukaryota</taxon>
        <taxon>Metazoa</taxon>
        <taxon>Ecdysozoa</taxon>
        <taxon>Nematoda</taxon>
        <taxon>Chromadorea</taxon>
        <taxon>Rhabditida</taxon>
        <taxon>Rhabditina</taxon>
        <taxon>Rhabditomorpha</taxon>
        <taxon>Strongyloidea</taxon>
        <taxon>Strongylidae</taxon>
        <taxon>Oesophagostomum</taxon>
    </lineage>
</organism>
<evidence type="ECO:0000313" key="7">
    <source>
        <dbReference type="EMBL" id="KHJ91681.1"/>
    </source>
</evidence>
<feature type="domain" description="Proliferating cell nuclear antigen PCNA C-terminal" evidence="6">
    <location>
        <begin position="128"/>
        <end position="167"/>
    </location>
</feature>
<dbReference type="SUPFAM" id="SSF55979">
    <property type="entry name" value="DNA clamp"/>
    <property type="match status" value="2"/>
</dbReference>
<evidence type="ECO:0000313" key="8">
    <source>
        <dbReference type="Proteomes" id="UP000053660"/>
    </source>
</evidence>
<dbReference type="PANTHER" id="PTHR11352:SF0">
    <property type="entry name" value="PROLIFERATING CELL NUCLEAR ANTIGEN"/>
    <property type="match status" value="1"/>
</dbReference>
<dbReference type="InterPro" id="IPR022649">
    <property type="entry name" value="Pr_cel_nuc_antig_C"/>
</dbReference>
<dbReference type="GO" id="GO:0006275">
    <property type="term" value="P:regulation of DNA replication"/>
    <property type="evidence" value="ECO:0007669"/>
    <property type="project" value="InterPro"/>
</dbReference>
<gene>
    <name evidence="7" type="ORF">OESDEN_08447</name>
</gene>
<dbReference type="InterPro" id="IPR046938">
    <property type="entry name" value="DNA_clamp_sf"/>
</dbReference>
<keyword evidence="3" id="KW-0539">Nucleus</keyword>
<dbReference type="GO" id="GO:0003677">
    <property type="term" value="F:DNA binding"/>
    <property type="evidence" value="ECO:0007669"/>
    <property type="project" value="UniProtKB-KW"/>
</dbReference>
<dbReference type="Pfam" id="PF02747">
    <property type="entry name" value="PCNA_C"/>
    <property type="match status" value="1"/>
</dbReference>
<dbReference type="Proteomes" id="UP000053660">
    <property type="component" value="Unassembled WGS sequence"/>
</dbReference>
<dbReference type="InterPro" id="IPR022648">
    <property type="entry name" value="Pr_cel_nuc_antig_N"/>
</dbReference>
<dbReference type="Gene3D" id="3.10.150.10">
    <property type="entry name" value="DNA Polymerase III, subunit A, domain 2"/>
    <property type="match status" value="1"/>
</dbReference>
<dbReference type="OrthoDB" id="534348at2759"/>
<dbReference type="GO" id="GO:0006298">
    <property type="term" value="P:mismatch repair"/>
    <property type="evidence" value="ECO:0007669"/>
    <property type="project" value="TreeGrafter"/>
</dbReference>
<evidence type="ECO:0000256" key="1">
    <source>
        <dbReference type="ARBA" id="ARBA00010462"/>
    </source>
</evidence>
<evidence type="ECO:0000259" key="6">
    <source>
        <dbReference type="Pfam" id="PF02747"/>
    </source>
</evidence>
<dbReference type="FunFam" id="3.10.150.10:FF:000008">
    <property type="entry name" value="Proliferating cell nuclear antigen"/>
    <property type="match status" value="1"/>
</dbReference>
<dbReference type="NCBIfam" id="TIGR00590">
    <property type="entry name" value="pcna"/>
    <property type="match status" value="1"/>
</dbReference>
<name>A0A0B1T6E3_OESDE</name>